<dbReference type="PROSITE" id="PS50949">
    <property type="entry name" value="HTH_GNTR"/>
    <property type="match status" value="1"/>
</dbReference>
<keyword evidence="1" id="KW-0805">Transcription regulation</keyword>
<organism evidence="5 6">
    <name type="scientific">Azospirillum melinis</name>
    <dbReference type="NCBI Taxonomy" id="328839"/>
    <lineage>
        <taxon>Bacteria</taxon>
        <taxon>Pseudomonadati</taxon>
        <taxon>Pseudomonadota</taxon>
        <taxon>Alphaproteobacteria</taxon>
        <taxon>Rhodospirillales</taxon>
        <taxon>Azospirillaceae</taxon>
        <taxon>Azospirillum</taxon>
    </lineage>
</organism>
<evidence type="ECO:0000256" key="3">
    <source>
        <dbReference type="ARBA" id="ARBA00023163"/>
    </source>
</evidence>
<evidence type="ECO:0000313" key="5">
    <source>
        <dbReference type="EMBL" id="NUB02221.1"/>
    </source>
</evidence>
<dbReference type="Proteomes" id="UP000605086">
    <property type="component" value="Unassembled WGS sequence"/>
</dbReference>
<accession>A0ABX2KIF5</accession>
<dbReference type="InterPro" id="IPR036388">
    <property type="entry name" value="WH-like_DNA-bd_sf"/>
</dbReference>
<dbReference type="InterPro" id="IPR000524">
    <property type="entry name" value="Tscrpt_reg_HTH_GntR"/>
</dbReference>
<name>A0ABX2KIF5_9PROT</name>
<dbReference type="Gene3D" id="1.20.120.530">
    <property type="entry name" value="GntR ligand-binding domain-like"/>
    <property type="match status" value="1"/>
</dbReference>
<dbReference type="SUPFAM" id="SSF48008">
    <property type="entry name" value="GntR ligand-binding domain-like"/>
    <property type="match status" value="1"/>
</dbReference>
<dbReference type="SMART" id="SM00895">
    <property type="entry name" value="FCD"/>
    <property type="match status" value="1"/>
</dbReference>
<reference evidence="5 6" key="1">
    <citation type="submission" date="2019-10" db="EMBL/GenBank/DDBJ databases">
        <title>Genome sequence of Azospirillum melinis.</title>
        <authorList>
            <person name="Ambrosini A."/>
            <person name="Sant'Anna F.H."/>
            <person name="Cassan F.D."/>
            <person name="Souza E.M."/>
            <person name="Passaglia L.M.P."/>
        </authorList>
    </citation>
    <scope>NUCLEOTIDE SEQUENCE [LARGE SCALE GENOMIC DNA]</scope>
    <source>
        <strain evidence="5 6">TMCY0552</strain>
    </source>
</reference>
<dbReference type="PRINTS" id="PR00035">
    <property type="entry name" value="HTHGNTR"/>
</dbReference>
<comment type="caution">
    <text evidence="5">The sequence shown here is derived from an EMBL/GenBank/DDBJ whole genome shotgun (WGS) entry which is preliminary data.</text>
</comment>
<proteinExistence type="predicted"/>
<gene>
    <name evidence="5" type="ORF">GBZ48_23550</name>
</gene>
<keyword evidence="3" id="KW-0804">Transcription</keyword>
<keyword evidence="2" id="KW-0238">DNA-binding</keyword>
<keyword evidence="6" id="KW-1185">Reference proteome</keyword>
<dbReference type="InterPro" id="IPR011711">
    <property type="entry name" value="GntR_C"/>
</dbReference>
<dbReference type="InterPro" id="IPR036390">
    <property type="entry name" value="WH_DNA-bd_sf"/>
</dbReference>
<dbReference type="SUPFAM" id="SSF46785">
    <property type="entry name" value="Winged helix' DNA-binding domain"/>
    <property type="match status" value="1"/>
</dbReference>
<evidence type="ECO:0000256" key="2">
    <source>
        <dbReference type="ARBA" id="ARBA00023125"/>
    </source>
</evidence>
<evidence type="ECO:0000259" key="4">
    <source>
        <dbReference type="PROSITE" id="PS50949"/>
    </source>
</evidence>
<feature type="domain" description="HTH gntR-type" evidence="4">
    <location>
        <begin position="28"/>
        <end position="95"/>
    </location>
</feature>
<protein>
    <submittedName>
        <fullName evidence="5">FCD domain-containing protein</fullName>
    </submittedName>
</protein>
<dbReference type="PANTHER" id="PTHR43537:SF5">
    <property type="entry name" value="UXU OPERON TRANSCRIPTIONAL REGULATOR"/>
    <property type="match status" value="1"/>
</dbReference>
<dbReference type="EMBL" id="WHOS01000037">
    <property type="protein sequence ID" value="NUB02221.1"/>
    <property type="molecule type" value="Genomic_DNA"/>
</dbReference>
<dbReference type="Gene3D" id="1.10.10.10">
    <property type="entry name" value="Winged helix-like DNA-binding domain superfamily/Winged helix DNA-binding domain"/>
    <property type="match status" value="1"/>
</dbReference>
<sequence>MSMDMDDSKAATPAAAGANLAGANLAGVNLASMAYRTILEMILDRRIPSGEVIVEDRLATALSISRTPIREALVRLASEGLIRKEFNRPYRVREVSNREYFQSMRLREILEGEAIAAAASRVDPVRLQAMKAEMLRLRDEPKIRFEDHWAADEELHTLIAEASGNAVLAQIIRDLRVTTRLFELSGLPSRIRPDCDEHLDVIAALESGDPAEARAAMERHIRSLAKDVLGEIAKS</sequence>
<dbReference type="PANTHER" id="PTHR43537">
    <property type="entry name" value="TRANSCRIPTIONAL REGULATOR, GNTR FAMILY"/>
    <property type="match status" value="1"/>
</dbReference>
<dbReference type="InterPro" id="IPR008920">
    <property type="entry name" value="TF_FadR/GntR_C"/>
</dbReference>
<dbReference type="Pfam" id="PF07729">
    <property type="entry name" value="FCD"/>
    <property type="match status" value="1"/>
</dbReference>
<evidence type="ECO:0000313" key="6">
    <source>
        <dbReference type="Proteomes" id="UP000605086"/>
    </source>
</evidence>
<dbReference type="Pfam" id="PF00392">
    <property type="entry name" value="GntR"/>
    <property type="match status" value="1"/>
</dbReference>
<dbReference type="SMART" id="SM00345">
    <property type="entry name" value="HTH_GNTR"/>
    <property type="match status" value="1"/>
</dbReference>
<evidence type="ECO:0000256" key="1">
    <source>
        <dbReference type="ARBA" id="ARBA00023015"/>
    </source>
</evidence>